<organism evidence="1 2">
    <name type="scientific">Crotalaria pallida</name>
    <name type="common">Smooth rattlebox</name>
    <name type="synonym">Crotalaria striata</name>
    <dbReference type="NCBI Taxonomy" id="3830"/>
    <lineage>
        <taxon>Eukaryota</taxon>
        <taxon>Viridiplantae</taxon>
        <taxon>Streptophyta</taxon>
        <taxon>Embryophyta</taxon>
        <taxon>Tracheophyta</taxon>
        <taxon>Spermatophyta</taxon>
        <taxon>Magnoliopsida</taxon>
        <taxon>eudicotyledons</taxon>
        <taxon>Gunneridae</taxon>
        <taxon>Pentapetalae</taxon>
        <taxon>rosids</taxon>
        <taxon>fabids</taxon>
        <taxon>Fabales</taxon>
        <taxon>Fabaceae</taxon>
        <taxon>Papilionoideae</taxon>
        <taxon>50 kb inversion clade</taxon>
        <taxon>genistoids sensu lato</taxon>
        <taxon>core genistoids</taxon>
        <taxon>Crotalarieae</taxon>
        <taxon>Crotalaria</taxon>
    </lineage>
</organism>
<protein>
    <submittedName>
        <fullName evidence="1">Uncharacterized protein</fullName>
    </submittedName>
</protein>
<comment type="caution">
    <text evidence="1">The sequence shown here is derived from an EMBL/GenBank/DDBJ whole genome shotgun (WGS) entry which is preliminary data.</text>
</comment>
<dbReference type="PANTHER" id="PTHR42774">
    <property type="entry name" value="PHOSPHOTRANSFERASE SYSTEM TRANSPORT PROTEIN"/>
    <property type="match status" value="1"/>
</dbReference>
<dbReference type="EMBL" id="JAYWIO010000008">
    <property type="protein sequence ID" value="KAK7244191.1"/>
    <property type="molecule type" value="Genomic_DNA"/>
</dbReference>
<keyword evidence="2" id="KW-1185">Reference proteome</keyword>
<dbReference type="Proteomes" id="UP001372338">
    <property type="component" value="Unassembled WGS sequence"/>
</dbReference>
<dbReference type="AlphaFoldDB" id="A0AAN9E193"/>
<name>A0AAN9E193_CROPI</name>
<evidence type="ECO:0000313" key="1">
    <source>
        <dbReference type="EMBL" id="KAK7244191.1"/>
    </source>
</evidence>
<accession>A0AAN9E193</accession>
<reference evidence="1 2" key="1">
    <citation type="submission" date="2024-01" db="EMBL/GenBank/DDBJ databases">
        <title>The genomes of 5 underutilized Papilionoideae crops provide insights into root nodulation and disease resistanc.</title>
        <authorList>
            <person name="Yuan L."/>
        </authorList>
    </citation>
    <scope>NUCLEOTIDE SEQUENCE [LARGE SCALE GENOMIC DNA]</scope>
    <source>
        <strain evidence="1">ZHUSHIDOU_FW_LH</strain>
        <tissue evidence="1">Leaf</tissue>
    </source>
</reference>
<gene>
    <name evidence="1" type="ORF">RIF29_39009</name>
</gene>
<dbReference type="InterPro" id="IPR052562">
    <property type="entry name" value="Ketohexokinase-related"/>
</dbReference>
<evidence type="ECO:0000313" key="2">
    <source>
        <dbReference type="Proteomes" id="UP001372338"/>
    </source>
</evidence>
<proteinExistence type="predicted"/>
<dbReference type="PANTHER" id="PTHR42774:SF3">
    <property type="entry name" value="KETOHEXOKINASE"/>
    <property type="match status" value="1"/>
</dbReference>
<sequence length="207" mass="23052">MIHQEINSHSELHNFLNTAPIFIGLSSIGSHYMAPYLFKFGMLKFVFLIEQDDPKVHAVVDKLLDVLKTPSEAVQRGSLLLSISFDAIKTIDKFTLYNSCACFGVIHLVETLKLLKQLRKTRTCVHTPGYPPMIPADLTDLSLLSALDGARIVYFDGSDSGTLKGDSNGLDWKEHDDVKLVEEDNEAISAIYSKIVLENTSFNDAFT</sequence>